<evidence type="ECO:0000256" key="1">
    <source>
        <dbReference type="ARBA" id="ARBA00022741"/>
    </source>
</evidence>
<keyword evidence="2 4" id="KW-0067">ATP-binding</keyword>
<evidence type="ECO:0000313" key="5">
    <source>
        <dbReference type="Proteomes" id="UP000448943"/>
    </source>
</evidence>
<gene>
    <name evidence="4" type="ORF">ERL59_02740</name>
</gene>
<comment type="caution">
    <text evidence="4">The sequence shown here is derived from an EMBL/GenBank/DDBJ whole genome shotgun (WGS) entry which is preliminary data.</text>
</comment>
<reference evidence="4 5" key="1">
    <citation type="submission" date="2019-01" db="EMBL/GenBank/DDBJ databases">
        <title>Chengkuizengella sp. nov., isolated from deep-sea sediment of East Pacific Ocean.</title>
        <authorList>
            <person name="Yang J."/>
            <person name="Lai Q."/>
            <person name="Shao Z."/>
        </authorList>
    </citation>
    <scope>NUCLEOTIDE SEQUENCE [LARGE SCALE GENOMIC DNA]</scope>
    <source>
        <strain evidence="4 5">YPA3-1-1</strain>
    </source>
</reference>
<dbReference type="RefSeq" id="WP_160644262.1">
    <property type="nucleotide sequence ID" value="NZ_SIJB01000007.1"/>
</dbReference>
<dbReference type="InterPro" id="IPR017871">
    <property type="entry name" value="ABC_transporter-like_CS"/>
</dbReference>
<dbReference type="Gene3D" id="3.40.50.300">
    <property type="entry name" value="P-loop containing nucleotide triphosphate hydrolases"/>
    <property type="match status" value="1"/>
</dbReference>
<proteinExistence type="predicted"/>
<evidence type="ECO:0000259" key="3">
    <source>
        <dbReference type="PROSITE" id="PS50893"/>
    </source>
</evidence>
<dbReference type="GO" id="GO:0016887">
    <property type="term" value="F:ATP hydrolysis activity"/>
    <property type="evidence" value="ECO:0007669"/>
    <property type="project" value="InterPro"/>
</dbReference>
<dbReference type="GO" id="GO:0005524">
    <property type="term" value="F:ATP binding"/>
    <property type="evidence" value="ECO:0007669"/>
    <property type="project" value="UniProtKB-KW"/>
</dbReference>
<dbReference type="InterPro" id="IPR003593">
    <property type="entry name" value="AAA+_ATPase"/>
</dbReference>
<dbReference type="SUPFAM" id="SSF52540">
    <property type="entry name" value="P-loop containing nucleoside triphosphate hydrolases"/>
    <property type="match status" value="1"/>
</dbReference>
<dbReference type="CDD" id="cd03230">
    <property type="entry name" value="ABC_DR_subfamily_A"/>
    <property type="match status" value="1"/>
</dbReference>
<dbReference type="PROSITE" id="PS00211">
    <property type="entry name" value="ABC_TRANSPORTER_1"/>
    <property type="match status" value="1"/>
</dbReference>
<sequence length="293" mass="33309">MLRVQNLSKTIQGHKVLDNISFEIQPGKIIGLVGRNGVGKTTLLRTIVGILTPNDGDTCFEGQSIYTNPSIKQHMVFVPDSPEALKNYSISEIVKLYEWMYPNFDPNYFYSLLEKFSLNQGKKIGKYSKGMKALFSLVLAFSTKAKLIILDEPTDGLDVIIKKQILRYVLEEVSEGNTSILISSHRLDELEQITDTIMVMKEGRIESHNELVDMKSKYKKIQVVFKENLPESIEVLDEVKQINQIGRVYTLLLSDKNDDISQLIKKEQPLLFEELPITLEDIFVAKLGGEEHV</sequence>
<protein>
    <submittedName>
        <fullName evidence="4">ABC transporter ATP-binding protein</fullName>
    </submittedName>
</protein>
<dbReference type="SMART" id="SM00382">
    <property type="entry name" value="AAA"/>
    <property type="match status" value="1"/>
</dbReference>
<keyword evidence="5" id="KW-1185">Reference proteome</keyword>
<organism evidence="4 5">
    <name type="scientific">Chengkuizengella marina</name>
    <dbReference type="NCBI Taxonomy" id="2507566"/>
    <lineage>
        <taxon>Bacteria</taxon>
        <taxon>Bacillati</taxon>
        <taxon>Bacillota</taxon>
        <taxon>Bacilli</taxon>
        <taxon>Bacillales</taxon>
        <taxon>Paenibacillaceae</taxon>
        <taxon>Chengkuizengella</taxon>
    </lineage>
</organism>
<dbReference type="InterPro" id="IPR027417">
    <property type="entry name" value="P-loop_NTPase"/>
</dbReference>
<dbReference type="PANTHER" id="PTHR43158">
    <property type="entry name" value="SKFA PEPTIDE EXPORT ATP-BINDING PROTEIN SKFE"/>
    <property type="match status" value="1"/>
</dbReference>
<name>A0A6N9Q216_9BACL</name>
<dbReference type="AlphaFoldDB" id="A0A6N9Q216"/>
<dbReference type="OrthoDB" id="9804819at2"/>
<dbReference type="PROSITE" id="PS50893">
    <property type="entry name" value="ABC_TRANSPORTER_2"/>
    <property type="match status" value="1"/>
</dbReference>
<dbReference type="InterPro" id="IPR003439">
    <property type="entry name" value="ABC_transporter-like_ATP-bd"/>
</dbReference>
<keyword evidence="1" id="KW-0547">Nucleotide-binding</keyword>
<feature type="domain" description="ABC transporter" evidence="3">
    <location>
        <begin position="2"/>
        <end position="227"/>
    </location>
</feature>
<accession>A0A6N9Q216</accession>
<evidence type="ECO:0000313" key="4">
    <source>
        <dbReference type="EMBL" id="NBI27878.1"/>
    </source>
</evidence>
<dbReference type="Proteomes" id="UP000448943">
    <property type="component" value="Unassembled WGS sequence"/>
</dbReference>
<evidence type="ECO:0000256" key="2">
    <source>
        <dbReference type="ARBA" id="ARBA00022840"/>
    </source>
</evidence>
<dbReference type="Pfam" id="PF00005">
    <property type="entry name" value="ABC_tran"/>
    <property type="match status" value="1"/>
</dbReference>
<dbReference type="EMBL" id="SIJB01000007">
    <property type="protein sequence ID" value="NBI27878.1"/>
    <property type="molecule type" value="Genomic_DNA"/>
</dbReference>
<dbReference type="PANTHER" id="PTHR43158:SF10">
    <property type="entry name" value="ABC TRANSPORTER ATP-BINDING PROTEIN YTRB"/>
    <property type="match status" value="1"/>
</dbReference>